<dbReference type="Proteomes" id="UP000007093">
    <property type="component" value="Chromosome"/>
</dbReference>
<dbReference type="InterPro" id="IPR001650">
    <property type="entry name" value="Helicase_C-like"/>
</dbReference>
<evidence type="ECO:0000313" key="3">
    <source>
        <dbReference type="EMBL" id="AEQ23057.1"/>
    </source>
</evidence>
<dbReference type="HOGENOM" id="CLU_014765_3_2_9"/>
<sequence length="454" mass="51158">MPLRPYQAQLYDDIKTAFLQGYRHVCAVLPCGGGKSVIIAAIAKAATDKGNRVLFLVHRKELCEQIIGHMSRQGVDSRYCDVMTVQTASRRVKNLKTPDLIIIDEAHHSLSNSYKRIFSAFPAACVVGFTATPQRMGEGGLGAVFDKLILSVTASWLINNKYLTPYRYYSVQLADASKVHTRHGDFVKDEVARLMEKSYIFGDTVNTWKEKAAGCKTIIYCATIEASKRTVEAFQTAGIAAAHLDGTTPQGVRERTVQAFKDGRLMVLSNVDLFGEGFDVPDCEAVLLLRPTQSLTLHIQQSMRSMRVDPHNPDKVAVIIDHVGNYIRHGLPDQDREWTLKTRKKKDGGLISVKECPLCHMVMQAPADACPYCGYIFEKEERKENGMKSDVALDEIKAKPYEEYKQCQTFEELVAFQKAKKYKLAWAIHKALELGIEVPKKYKFMMIHMRRKKA</sequence>
<feature type="domain" description="Helicase ATP-binding" evidence="1">
    <location>
        <begin position="16"/>
        <end position="151"/>
    </location>
</feature>
<keyword evidence="3" id="KW-0067">ATP-binding</keyword>
<dbReference type="GO" id="GO:0005829">
    <property type="term" value="C:cytosol"/>
    <property type="evidence" value="ECO:0007669"/>
    <property type="project" value="TreeGrafter"/>
</dbReference>
<dbReference type="PANTHER" id="PTHR47396:SF1">
    <property type="entry name" value="ATP-DEPENDENT HELICASE IRC3-RELATED"/>
    <property type="match status" value="1"/>
</dbReference>
<accession>G4Q3Z1</accession>
<dbReference type="PROSITE" id="PS51192">
    <property type="entry name" value="HELICASE_ATP_BIND_1"/>
    <property type="match status" value="1"/>
</dbReference>
<protein>
    <submittedName>
        <fullName evidence="3">Putative DEAH-family helicase</fullName>
    </submittedName>
</protein>
<keyword evidence="4" id="KW-1185">Reference proteome</keyword>
<dbReference type="EMBL" id="CP003058">
    <property type="protein sequence ID" value="AEQ23057.1"/>
    <property type="molecule type" value="Genomic_DNA"/>
</dbReference>
<feature type="domain" description="Helicase C-terminal" evidence="2">
    <location>
        <begin position="186"/>
        <end position="351"/>
    </location>
</feature>
<dbReference type="SMART" id="SM00490">
    <property type="entry name" value="HELICc"/>
    <property type="match status" value="1"/>
</dbReference>
<dbReference type="PANTHER" id="PTHR47396">
    <property type="entry name" value="TYPE I RESTRICTION ENZYME ECOKI R PROTEIN"/>
    <property type="match status" value="1"/>
</dbReference>
<evidence type="ECO:0000313" key="4">
    <source>
        <dbReference type="Proteomes" id="UP000007093"/>
    </source>
</evidence>
<dbReference type="GO" id="GO:0004386">
    <property type="term" value="F:helicase activity"/>
    <property type="evidence" value="ECO:0007669"/>
    <property type="project" value="UniProtKB-KW"/>
</dbReference>
<keyword evidence="3" id="KW-0547">Nucleotide-binding</keyword>
<dbReference type="Pfam" id="PF00271">
    <property type="entry name" value="Helicase_C"/>
    <property type="match status" value="1"/>
</dbReference>
<proteinExistence type="predicted"/>
<dbReference type="GO" id="GO:0016787">
    <property type="term" value="F:hydrolase activity"/>
    <property type="evidence" value="ECO:0007669"/>
    <property type="project" value="InterPro"/>
</dbReference>
<reference evidence="3 4" key="1">
    <citation type="journal article" date="2011" name="J. Bacteriol.">
        <title>Complete genome sequence of Acidaminococcus intestini RYC-MR95, a Gram-negative bacterium from the phylum Firmicutes.</title>
        <authorList>
            <person name="D'Auria G."/>
            <person name="Galan J.C."/>
            <person name="Rodriguez-Alcayna M."/>
            <person name="Moya A."/>
            <person name="Baquero F."/>
            <person name="Latorre A."/>
        </authorList>
    </citation>
    <scope>NUCLEOTIDE SEQUENCE [LARGE SCALE GENOMIC DNA]</scope>
    <source>
        <strain evidence="3 4">RyC-MR95</strain>
    </source>
</reference>
<dbReference type="InterPro" id="IPR027417">
    <property type="entry name" value="P-loop_NTPase"/>
</dbReference>
<dbReference type="InParanoid" id="G4Q3Z1"/>
<dbReference type="eggNOG" id="COG1061">
    <property type="taxonomic scope" value="Bacteria"/>
</dbReference>
<keyword evidence="3" id="KW-0378">Hydrolase</keyword>
<dbReference type="SUPFAM" id="SSF52540">
    <property type="entry name" value="P-loop containing nucleoside triphosphate hydrolases"/>
    <property type="match status" value="1"/>
</dbReference>
<organism evidence="3 4">
    <name type="scientific">Acidaminococcus intestini (strain RyC-MR95)</name>
    <dbReference type="NCBI Taxonomy" id="568816"/>
    <lineage>
        <taxon>Bacteria</taxon>
        <taxon>Bacillati</taxon>
        <taxon>Bacillota</taxon>
        <taxon>Negativicutes</taxon>
        <taxon>Acidaminococcales</taxon>
        <taxon>Acidaminococcaceae</taxon>
        <taxon>Acidaminococcus</taxon>
    </lineage>
</organism>
<dbReference type="PROSITE" id="PS51194">
    <property type="entry name" value="HELICASE_CTER"/>
    <property type="match status" value="1"/>
</dbReference>
<dbReference type="InterPro" id="IPR050742">
    <property type="entry name" value="Helicase_Restrict-Modif_Enz"/>
</dbReference>
<dbReference type="GO" id="GO:0005524">
    <property type="term" value="F:ATP binding"/>
    <property type="evidence" value="ECO:0007669"/>
    <property type="project" value="InterPro"/>
</dbReference>
<dbReference type="GO" id="GO:0003677">
    <property type="term" value="F:DNA binding"/>
    <property type="evidence" value="ECO:0007669"/>
    <property type="project" value="InterPro"/>
</dbReference>
<dbReference type="Gene3D" id="3.40.50.300">
    <property type="entry name" value="P-loop containing nucleotide triphosphate hydrolases"/>
    <property type="match status" value="2"/>
</dbReference>
<dbReference type="KEGG" id="ain:Acin_1846"/>
<dbReference type="PATRIC" id="fig|568816.4.peg.1792"/>
<dbReference type="Pfam" id="PF04851">
    <property type="entry name" value="ResIII"/>
    <property type="match status" value="2"/>
</dbReference>
<dbReference type="STRING" id="568816.Acin_1846"/>
<name>G4Q3Z1_ACIIR</name>
<dbReference type="AlphaFoldDB" id="G4Q3Z1"/>
<gene>
    <name evidence="3" type="ordered locus">Acin_1846</name>
</gene>
<keyword evidence="3" id="KW-0347">Helicase</keyword>
<evidence type="ECO:0000259" key="2">
    <source>
        <dbReference type="PROSITE" id="PS51194"/>
    </source>
</evidence>
<dbReference type="InterPro" id="IPR006935">
    <property type="entry name" value="Helicase/UvrB_N"/>
</dbReference>
<dbReference type="SMART" id="SM00487">
    <property type="entry name" value="DEXDc"/>
    <property type="match status" value="1"/>
</dbReference>
<dbReference type="InterPro" id="IPR014001">
    <property type="entry name" value="Helicase_ATP-bd"/>
</dbReference>
<dbReference type="RefSeq" id="WP_014128856.1">
    <property type="nucleotide sequence ID" value="NC_016077.1"/>
</dbReference>
<evidence type="ECO:0000259" key="1">
    <source>
        <dbReference type="PROSITE" id="PS51192"/>
    </source>
</evidence>